<reference evidence="1 2" key="2">
    <citation type="journal article" date="2014" name="J. Gen. Appl. Microbiol.">
        <title>The early diverging ascomycetous budding yeast Saitoella complicata has three histone deacetylases belonging to the Clr6, Hos2, and Rpd3 lineages.</title>
        <authorList>
            <person name="Nishida H."/>
            <person name="Matsumoto T."/>
            <person name="Kondo S."/>
            <person name="Hamamoto M."/>
            <person name="Yoshikawa H."/>
        </authorList>
    </citation>
    <scope>NUCLEOTIDE SEQUENCE [LARGE SCALE GENOMIC DNA]</scope>
    <source>
        <strain evidence="1 2">NRRL Y-17804</strain>
    </source>
</reference>
<reference evidence="1 2" key="1">
    <citation type="journal article" date="2011" name="J. Gen. Appl. Microbiol.">
        <title>Draft genome sequencing of the enigmatic yeast Saitoella complicata.</title>
        <authorList>
            <person name="Nishida H."/>
            <person name="Hamamoto M."/>
            <person name="Sugiyama J."/>
        </authorList>
    </citation>
    <scope>NUCLEOTIDE SEQUENCE [LARGE SCALE GENOMIC DNA]</scope>
    <source>
        <strain evidence="1 2">NRRL Y-17804</strain>
    </source>
</reference>
<sequence length="466" mass="49342">MSVQKDGGSNGGSYYACRHLGKLMDMFNCINVYRTKYCIIFHPILTYTHLETPHHLKELLLQINSSVLDRLLQRNEVDAQNLLRTLVGSLNTNLVVLSRLTLRDVLELRVLLAQDIGNLLVSEGTTSADEALTSSLLDLVGLDVSLGDVADIDVEGGVSGLINLDVRCVSGEVVENKSDGGVDRLRILDLVDVRPEDVDGVNDGQLELGLLSLNELPRGLLGLGLGGEVGVHGVVEVVNGVVVPVFLGELVSGIMGLHHGGEGGGDDDALDLVTVLVCSLEEGLGSLDSGVDEVLVGVLNVEVEGGSDVHDTIDASDGLVERTILDEILDLDDLELVTVLRPALLQEIGLLDGTGGTTDTVSLLQELLGSPGSDIASDSGNENEFARHVVMVVGIGILILDRGRVIDVAAKKVRPRMIDPRARLPMTTIFGFSTDQGLFGLDELGKVEEFGAGSGMVGVDVTEGPE</sequence>
<name>A0A0E9NKQ7_SAICN</name>
<dbReference type="EMBL" id="BACD03000031">
    <property type="protein sequence ID" value="GAO50291.1"/>
    <property type="molecule type" value="Genomic_DNA"/>
</dbReference>
<proteinExistence type="predicted"/>
<gene>
    <name evidence="1" type="ORF">G7K_4421-t1</name>
</gene>
<accession>A0A0E9NKQ7</accession>
<dbReference type="Proteomes" id="UP000033140">
    <property type="component" value="Unassembled WGS sequence"/>
</dbReference>
<evidence type="ECO:0000313" key="1">
    <source>
        <dbReference type="EMBL" id="GAO50291.1"/>
    </source>
</evidence>
<keyword evidence="2" id="KW-1185">Reference proteome</keyword>
<comment type="caution">
    <text evidence="1">The sequence shown here is derived from an EMBL/GenBank/DDBJ whole genome shotgun (WGS) entry which is preliminary data.</text>
</comment>
<evidence type="ECO:0000313" key="2">
    <source>
        <dbReference type="Proteomes" id="UP000033140"/>
    </source>
</evidence>
<protein>
    <submittedName>
        <fullName evidence="1">Uncharacterized protein</fullName>
    </submittedName>
</protein>
<reference evidence="1 2" key="3">
    <citation type="journal article" date="2015" name="Genome Announc.">
        <title>Draft Genome Sequence of the Archiascomycetous Yeast Saitoella complicata.</title>
        <authorList>
            <person name="Yamauchi K."/>
            <person name="Kondo S."/>
            <person name="Hamamoto M."/>
            <person name="Takahashi Y."/>
            <person name="Ogura Y."/>
            <person name="Hayashi T."/>
            <person name="Nishida H."/>
        </authorList>
    </citation>
    <scope>NUCLEOTIDE SEQUENCE [LARGE SCALE GENOMIC DNA]</scope>
    <source>
        <strain evidence="1 2">NRRL Y-17804</strain>
    </source>
</reference>
<dbReference type="AlphaFoldDB" id="A0A0E9NKQ7"/>
<organism evidence="1 2">
    <name type="scientific">Saitoella complicata (strain BCRC 22490 / CBS 7301 / JCM 7358 / NBRC 10748 / NRRL Y-17804)</name>
    <dbReference type="NCBI Taxonomy" id="698492"/>
    <lineage>
        <taxon>Eukaryota</taxon>
        <taxon>Fungi</taxon>
        <taxon>Dikarya</taxon>
        <taxon>Ascomycota</taxon>
        <taxon>Taphrinomycotina</taxon>
        <taxon>Taphrinomycotina incertae sedis</taxon>
        <taxon>Saitoella</taxon>
    </lineage>
</organism>